<proteinExistence type="predicted"/>
<evidence type="ECO:0000313" key="3">
    <source>
        <dbReference type="Proteomes" id="UP000054350"/>
    </source>
</evidence>
<dbReference type="OrthoDB" id="10377112at2759"/>
<protein>
    <submittedName>
        <fullName evidence="2">Uncharacterized protein</fullName>
    </submittedName>
</protein>
<reference evidence="2 3" key="1">
    <citation type="submission" date="2009-11" db="EMBL/GenBank/DDBJ databases">
        <title>Annotation of Allomyces macrogynus ATCC 38327.</title>
        <authorList>
            <consortium name="The Broad Institute Genome Sequencing Platform"/>
            <person name="Russ C."/>
            <person name="Cuomo C."/>
            <person name="Burger G."/>
            <person name="Gray M.W."/>
            <person name="Holland P.W.H."/>
            <person name="King N."/>
            <person name="Lang F.B.F."/>
            <person name="Roger A.J."/>
            <person name="Ruiz-Trillo I."/>
            <person name="Young S.K."/>
            <person name="Zeng Q."/>
            <person name="Gargeya S."/>
            <person name="Fitzgerald M."/>
            <person name="Haas B."/>
            <person name="Abouelleil A."/>
            <person name="Alvarado L."/>
            <person name="Arachchi H.M."/>
            <person name="Berlin A."/>
            <person name="Chapman S.B."/>
            <person name="Gearin G."/>
            <person name="Goldberg J."/>
            <person name="Griggs A."/>
            <person name="Gujja S."/>
            <person name="Hansen M."/>
            <person name="Heiman D."/>
            <person name="Howarth C."/>
            <person name="Larimer J."/>
            <person name="Lui A."/>
            <person name="MacDonald P.J.P."/>
            <person name="McCowen C."/>
            <person name="Montmayeur A."/>
            <person name="Murphy C."/>
            <person name="Neiman D."/>
            <person name="Pearson M."/>
            <person name="Priest M."/>
            <person name="Roberts A."/>
            <person name="Saif S."/>
            <person name="Shea T."/>
            <person name="Sisk P."/>
            <person name="Stolte C."/>
            <person name="Sykes S."/>
            <person name="Wortman J."/>
            <person name="Nusbaum C."/>
            <person name="Birren B."/>
        </authorList>
    </citation>
    <scope>NUCLEOTIDE SEQUENCE [LARGE SCALE GENOMIC DNA]</scope>
    <source>
        <strain evidence="2 3">ATCC 38327</strain>
    </source>
</reference>
<reference evidence="3" key="2">
    <citation type="submission" date="2009-11" db="EMBL/GenBank/DDBJ databases">
        <title>The Genome Sequence of Allomyces macrogynus strain ATCC 38327.</title>
        <authorList>
            <consortium name="The Broad Institute Genome Sequencing Platform"/>
            <person name="Russ C."/>
            <person name="Cuomo C."/>
            <person name="Shea T."/>
            <person name="Young S.K."/>
            <person name="Zeng Q."/>
            <person name="Koehrsen M."/>
            <person name="Haas B."/>
            <person name="Borodovsky M."/>
            <person name="Guigo R."/>
            <person name="Alvarado L."/>
            <person name="Berlin A."/>
            <person name="Borenstein D."/>
            <person name="Chen Z."/>
            <person name="Engels R."/>
            <person name="Freedman E."/>
            <person name="Gellesch M."/>
            <person name="Goldberg J."/>
            <person name="Griggs A."/>
            <person name="Gujja S."/>
            <person name="Heiman D."/>
            <person name="Hepburn T."/>
            <person name="Howarth C."/>
            <person name="Jen D."/>
            <person name="Larson L."/>
            <person name="Lewis B."/>
            <person name="Mehta T."/>
            <person name="Park D."/>
            <person name="Pearson M."/>
            <person name="Roberts A."/>
            <person name="Saif S."/>
            <person name="Shenoy N."/>
            <person name="Sisk P."/>
            <person name="Stolte C."/>
            <person name="Sykes S."/>
            <person name="Walk T."/>
            <person name="White J."/>
            <person name="Yandava C."/>
            <person name="Burger G."/>
            <person name="Gray M.W."/>
            <person name="Holland P.W.H."/>
            <person name="King N."/>
            <person name="Lang F.B.F."/>
            <person name="Roger A.J."/>
            <person name="Ruiz-Trillo I."/>
            <person name="Lander E."/>
            <person name="Nusbaum C."/>
        </authorList>
    </citation>
    <scope>NUCLEOTIDE SEQUENCE [LARGE SCALE GENOMIC DNA]</scope>
    <source>
        <strain evidence="3">ATCC 38327</strain>
    </source>
</reference>
<dbReference type="Proteomes" id="UP000054350">
    <property type="component" value="Unassembled WGS sequence"/>
</dbReference>
<feature type="region of interest" description="Disordered" evidence="1">
    <location>
        <begin position="279"/>
        <end position="300"/>
    </location>
</feature>
<dbReference type="VEuPathDB" id="FungiDB:AMAG_17362"/>
<sequence>MAFGGQSDAPARESPLARRIAAILAPQWSYSRLYTRAVAFALNLARKVILDVADEIQRDLLENLADLEAGAQLLASENPTAVHQELVTVIVDMKNELAQVMAKHAAKFRPLLDRAENELPMTMGKLDMGVDDDSEALDVDRDRAGATRAGLDEHDRAEEPGRHCVTSDALVVRAVAVDFGDHLMARRPSSRAHQQDDEPLRGRNLIVISDSEEDEDENEADKHLDGNGNVEMNGAAHVPLACTDHNNEREEEVEEERAAERHDVATHLRTLSLSAARPRFSSPATGRVRNKSPSAAHRPKLTRAAVRTALADDEFGSIAFGPGSPFVVTGSLCDYVLLRDVHMHFGQSLVHLDRALLQTVGVYVQDSKEVCRACKKVWRKTDRCCGKWAPPGGGGTGTKKRTLLVGVARRDEFVDDDDDEEEDDGDIGEPRVVEAVVASSPIPARSSRSL</sequence>
<organism evidence="2 3">
    <name type="scientific">Allomyces macrogynus (strain ATCC 38327)</name>
    <name type="common">Allomyces javanicus var. macrogynus</name>
    <dbReference type="NCBI Taxonomy" id="578462"/>
    <lineage>
        <taxon>Eukaryota</taxon>
        <taxon>Fungi</taxon>
        <taxon>Fungi incertae sedis</taxon>
        <taxon>Blastocladiomycota</taxon>
        <taxon>Blastocladiomycetes</taxon>
        <taxon>Blastocladiales</taxon>
        <taxon>Blastocladiaceae</taxon>
        <taxon>Allomyces</taxon>
    </lineage>
</organism>
<dbReference type="EMBL" id="GG745389">
    <property type="protein sequence ID" value="KNE73164.1"/>
    <property type="molecule type" value="Genomic_DNA"/>
</dbReference>
<feature type="compositionally biased region" description="Acidic residues" evidence="1">
    <location>
        <begin position="413"/>
        <end position="427"/>
    </location>
</feature>
<feature type="region of interest" description="Disordered" evidence="1">
    <location>
        <begin position="411"/>
        <end position="433"/>
    </location>
</feature>
<evidence type="ECO:0000313" key="2">
    <source>
        <dbReference type="EMBL" id="KNE73164.1"/>
    </source>
</evidence>
<name>A0A0L0TF01_ALLM3</name>
<accession>A0A0L0TF01</accession>
<keyword evidence="3" id="KW-1185">Reference proteome</keyword>
<evidence type="ECO:0000256" key="1">
    <source>
        <dbReference type="SAM" id="MobiDB-lite"/>
    </source>
</evidence>
<dbReference type="AlphaFoldDB" id="A0A0L0TF01"/>
<gene>
    <name evidence="2" type="ORF">AMAG_17362</name>
</gene>